<dbReference type="CDD" id="cd00130">
    <property type="entry name" value="PAS"/>
    <property type="match status" value="1"/>
</dbReference>
<dbReference type="Gene3D" id="3.20.20.450">
    <property type="entry name" value="EAL domain"/>
    <property type="match status" value="1"/>
</dbReference>
<evidence type="ECO:0000259" key="5">
    <source>
        <dbReference type="PROSITE" id="PS50887"/>
    </source>
</evidence>
<evidence type="ECO:0000259" key="4">
    <source>
        <dbReference type="PROSITE" id="PS50883"/>
    </source>
</evidence>
<dbReference type="InterPro" id="IPR000014">
    <property type="entry name" value="PAS"/>
</dbReference>
<organism evidence="6 7">
    <name type="scientific">Crossiella equi</name>
    <dbReference type="NCBI Taxonomy" id="130796"/>
    <lineage>
        <taxon>Bacteria</taxon>
        <taxon>Bacillati</taxon>
        <taxon>Actinomycetota</taxon>
        <taxon>Actinomycetes</taxon>
        <taxon>Pseudonocardiales</taxon>
        <taxon>Pseudonocardiaceae</taxon>
        <taxon>Crossiella</taxon>
    </lineage>
</organism>
<dbReference type="SMART" id="SM00052">
    <property type="entry name" value="EAL"/>
    <property type="match status" value="1"/>
</dbReference>
<dbReference type="Pfam" id="PF13426">
    <property type="entry name" value="PAS_9"/>
    <property type="match status" value="1"/>
</dbReference>
<evidence type="ECO:0000259" key="2">
    <source>
        <dbReference type="PROSITE" id="PS50112"/>
    </source>
</evidence>
<feature type="domain" description="PAS" evidence="2">
    <location>
        <begin position="159"/>
        <end position="229"/>
    </location>
</feature>
<proteinExistence type="predicted"/>
<dbReference type="SMART" id="SM00091">
    <property type="entry name" value="PAS"/>
    <property type="match status" value="1"/>
</dbReference>
<feature type="domain" description="EAL" evidence="4">
    <location>
        <begin position="458"/>
        <end position="713"/>
    </location>
</feature>
<reference evidence="6 7" key="1">
    <citation type="submission" date="2021-03" db="EMBL/GenBank/DDBJ databases">
        <title>Sequencing the genomes of 1000 actinobacteria strains.</title>
        <authorList>
            <person name="Klenk H.-P."/>
        </authorList>
    </citation>
    <scope>NUCLEOTIDE SEQUENCE [LARGE SCALE GENOMIC DNA]</scope>
    <source>
        <strain evidence="6 7">DSM 44580</strain>
    </source>
</reference>
<dbReference type="InterPro" id="IPR043128">
    <property type="entry name" value="Rev_trsase/Diguanyl_cyclase"/>
</dbReference>
<dbReference type="SUPFAM" id="SSF55073">
    <property type="entry name" value="Nucleotide cyclase"/>
    <property type="match status" value="1"/>
</dbReference>
<protein>
    <submittedName>
        <fullName evidence="6">Diguanylate cyclase (GGDEF)-like protein/PAS domain S-box-containing protein</fullName>
    </submittedName>
</protein>
<dbReference type="PROSITE" id="PS50112">
    <property type="entry name" value="PAS"/>
    <property type="match status" value="1"/>
</dbReference>
<dbReference type="InterPro" id="IPR000160">
    <property type="entry name" value="GGDEF_dom"/>
</dbReference>
<dbReference type="CDD" id="cd01948">
    <property type="entry name" value="EAL"/>
    <property type="match status" value="1"/>
</dbReference>
<dbReference type="Gene3D" id="3.30.70.270">
    <property type="match status" value="1"/>
</dbReference>
<evidence type="ECO:0000256" key="1">
    <source>
        <dbReference type="SAM" id="MobiDB-lite"/>
    </source>
</evidence>
<name>A0ABS5AGM4_9PSEU</name>
<dbReference type="PROSITE" id="PS50113">
    <property type="entry name" value="PAC"/>
    <property type="match status" value="1"/>
</dbReference>
<dbReference type="Pfam" id="PF00563">
    <property type="entry name" value="EAL"/>
    <property type="match status" value="1"/>
</dbReference>
<feature type="region of interest" description="Disordered" evidence="1">
    <location>
        <begin position="1"/>
        <end position="21"/>
    </location>
</feature>
<evidence type="ECO:0000313" key="6">
    <source>
        <dbReference type="EMBL" id="MBP2475736.1"/>
    </source>
</evidence>
<dbReference type="Proteomes" id="UP001519363">
    <property type="component" value="Unassembled WGS sequence"/>
</dbReference>
<dbReference type="EMBL" id="JAGIOO010000001">
    <property type="protein sequence ID" value="MBP2475736.1"/>
    <property type="molecule type" value="Genomic_DNA"/>
</dbReference>
<dbReference type="PANTHER" id="PTHR44757">
    <property type="entry name" value="DIGUANYLATE CYCLASE DGCP"/>
    <property type="match status" value="1"/>
</dbReference>
<dbReference type="InterPro" id="IPR029787">
    <property type="entry name" value="Nucleotide_cyclase"/>
</dbReference>
<gene>
    <name evidence="6" type="ORF">JOF53_004608</name>
</gene>
<dbReference type="InterPro" id="IPR035965">
    <property type="entry name" value="PAS-like_dom_sf"/>
</dbReference>
<dbReference type="Gene3D" id="3.30.450.20">
    <property type="entry name" value="PAS domain"/>
    <property type="match status" value="1"/>
</dbReference>
<dbReference type="SUPFAM" id="SSF141868">
    <property type="entry name" value="EAL domain-like"/>
    <property type="match status" value="1"/>
</dbReference>
<keyword evidence="7" id="KW-1185">Reference proteome</keyword>
<dbReference type="NCBIfam" id="TIGR00229">
    <property type="entry name" value="sensory_box"/>
    <property type="match status" value="1"/>
</dbReference>
<dbReference type="SUPFAM" id="SSF55785">
    <property type="entry name" value="PYP-like sensor domain (PAS domain)"/>
    <property type="match status" value="1"/>
</dbReference>
<accession>A0ABS5AGM4</accession>
<dbReference type="InterPro" id="IPR052155">
    <property type="entry name" value="Biofilm_reg_signaling"/>
</dbReference>
<evidence type="ECO:0000259" key="3">
    <source>
        <dbReference type="PROSITE" id="PS50113"/>
    </source>
</evidence>
<dbReference type="Pfam" id="PF00990">
    <property type="entry name" value="GGDEF"/>
    <property type="match status" value="1"/>
</dbReference>
<comment type="caution">
    <text evidence="6">The sequence shown here is derived from an EMBL/GenBank/DDBJ whole genome shotgun (WGS) entry which is preliminary data.</text>
</comment>
<dbReference type="RefSeq" id="WP_086781324.1">
    <property type="nucleotide sequence ID" value="NZ_JAGIOO010000001.1"/>
</dbReference>
<dbReference type="PROSITE" id="PS50887">
    <property type="entry name" value="GGDEF"/>
    <property type="match status" value="1"/>
</dbReference>
<dbReference type="PROSITE" id="PS50883">
    <property type="entry name" value="EAL"/>
    <property type="match status" value="1"/>
</dbReference>
<sequence length="719" mass="77034">MAEASRQVRQPTPRRSGQRKRHTLARKWAYVLAETNYVPLSQAELEAEVGGMLDLLCELVRADPPRNASVKPVAARLVELNSGGEEALTRTMEILGRGLLALPECQPVQDSASRVVATLGALAAAVASATQQATLAQQENLKLSLLKAVRDARWNLRAAETRFEEVATATASGIMITDLTGTLVTVNASVGAILDRSPAELTGHNLFDLMAPGHAPVLREDYTALAEGRLPRVKRSQRLLKRDGDQVMVSLTASLLRGADEVPTHIVTVVEDGTELTLLRNELNRQALHDVSTGLPNGQYFGTQLETLLRRADPKLGVTLLHLELDAFVAVRDGLGDRVAEQLLVAAAQRLRAALTGHKVLLARLTGGEFAVLVEHAAVPDLVSLVRSVREELAEPTYVDGHGTTTAASIGVVHRPPLDTPPSALLLRARQALRRARAGGGGQWELSHPEQDALDRERDVLAATMPGAFENGAIQARYRPLVRLADGVVAGVEVLVCWEHPEAGRLADERCRELAESTGQMVHVGEWLLRTGCGQTGWWRQRLGRELVLAMSLSPQQAADGDLLTRLVAVLAETSFPAGSLLLEVPATALALNHGESHDNLRTLGDLGVHTVLRGFGLGTGALAAATDLSVNSVRLDHRLVGRELVDGSPVTEALRELPTLAHRAGISVIVDGVSTAEQAEFWLAAEADLASGDHFGLPGSPDELAAAFTEPRWRAGTP</sequence>
<dbReference type="InterPro" id="IPR035919">
    <property type="entry name" value="EAL_sf"/>
</dbReference>
<feature type="domain" description="GGDEF" evidence="5">
    <location>
        <begin position="316"/>
        <end position="449"/>
    </location>
</feature>
<dbReference type="NCBIfam" id="TIGR00254">
    <property type="entry name" value="GGDEF"/>
    <property type="match status" value="1"/>
</dbReference>
<dbReference type="PANTHER" id="PTHR44757:SF2">
    <property type="entry name" value="BIOFILM ARCHITECTURE MAINTENANCE PROTEIN MBAA"/>
    <property type="match status" value="1"/>
</dbReference>
<dbReference type="InterPro" id="IPR000700">
    <property type="entry name" value="PAS-assoc_C"/>
</dbReference>
<dbReference type="InterPro" id="IPR001633">
    <property type="entry name" value="EAL_dom"/>
</dbReference>
<evidence type="ECO:0000313" key="7">
    <source>
        <dbReference type="Proteomes" id="UP001519363"/>
    </source>
</evidence>
<feature type="domain" description="PAC" evidence="3">
    <location>
        <begin position="233"/>
        <end position="285"/>
    </location>
</feature>
<dbReference type="SMART" id="SM00267">
    <property type="entry name" value="GGDEF"/>
    <property type="match status" value="1"/>
</dbReference>